<dbReference type="RefSeq" id="WP_371944095.1">
    <property type="nucleotide sequence ID" value="NZ_JAXCEH010000020.1"/>
</dbReference>
<dbReference type="Gene3D" id="1.10.150.130">
    <property type="match status" value="1"/>
</dbReference>
<evidence type="ECO:0000313" key="8">
    <source>
        <dbReference type="Proteomes" id="UP001569904"/>
    </source>
</evidence>
<dbReference type="InterPro" id="IPR013762">
    <property type="entry name" value="Integrase-like_cat_sf"/>
</dbReference>
<dbReference type="InterPro" id="IPR002104">
    <property type="entry name" value="Integrase_catalytic"/>
</dbReference>
<evidence type="ECO:0000256" key="2">
    <source>
        <dbReference type="ARBA" id="ARBA00023172"/>
    </source>
</evidence>
<dbReference type="PANTHER" id="PTHR34605:SF4">
    <property type="entry name" value="DNA ADENINE METHYLTRANSFERASE"/>
    <property type="match status" value="1"/>
</dbReference>
<dbReference type="PROSITE" id="PS51900">
    <property type="entry name" value="CB"/>
    <property type="match status" value="1"/>
</dbReference>
<dbReference type="InterPro" id="IPR052925">
    <property type="entry name" value="Phage_Integrase-like_Recomb"/>
</dbReference>
<evidence type="ECO:0000313" key="7">
    <source>
        <dbReference type="EMBL" id="MFA1557353.1"/>
    </source>
</evidence>
<reference evidence="7 8" key="1">
    <citation type="submission" date="2023-11" db="EMBL/GenBank/DDBJ databases">
        <title>Actinomadura monticuli sp. nov., isolated from volcanic ash.</title>
        <authorList>
            <person name="Lee S.D."/>
            <person name="Yang H."/>
            <person name="Kim I.S."/>
        </authorList>
    </citation>
    <scope>NUCLEOTIDE SEQUENCE [LARGE SCALE GENOMIC DNA]</scope>
    <source>
        <strain evidence="7 8">DSM 45346</strain>
    </source>
</reference>
<protein>
    <submittedName>
        <fullName evidence="7">Tyrosine-type recombinase/integrase</fullName>
    </submittedName>
</protein>
<evidence type="ECO:0000259" key="5">
    <source>
        <dbReference type="PROSITE" id="PS51898"/>
    </source>
</evidence>
<keyword evidence="8" id="KW-1185">Reference proteome</keyword>
<dbReference type="Gene3D" id="1.10.443.10">
    <property type="entry name" value="Intergrase catalytic core"/>
    <property type="match status" value="1"/>
</dbReference>
<evidence type="ECO:0000259" key="6">
    <source>
        <dbReference type="PROSITE" id="PS51900"/>
    </source>
</evidence>
<gene>
    <name evidence="7" type="ORF">SM436_27050</name>
</gene>
<evidence type="ECO:0000256" key="4">
    <source>
        <dbReference type="SAM" id="MobiDB-lite"/>
    </source>
</evidence>
<feature type="domain" description="Tyr recombinase" evidence="5">
    <location>
        <begin position="194"/>
        <end position="417"/>
    </location>
</feature>
<dbReference type="EMBL" id="JAXCEH010000020">
    <property type="protein sequence ID" value="MFA1557353.1"/>
    <property type="molecule type" value="Genomic_DNA"/>
</dbReference>
<keyword evidence="1 3" id="KW-0238">DNA-binding</keyword>
<evidence type="ECO:0000256" key="3">
    <source>
        <dbReference type="PROSITE-ProRule" id="PRU01248"/>
    </source>
</evidence>
<evidence type="ECO:0000256" key="1">
    <source>
        <dbReference type="ARBA" id="ARBA00023125"/>
    </source>
</evidence>
<dbReference type="InterPro" id="IPR044068">
    <property type="entry name" value="CB"/>
</dbReference>
<dbReference type="PROSITE" id="PS51898">
    <property type="entry name" value="TYR_RECOMBINASE"/>
    <property type="match status" value="1"/>
</dbReference>
<accession>A0ABV4R663</accession>
<dbReference type="InterPro" id="IPR011010">
    <property type="entry name" value="DNA_brk_join_enz"/>
</dbReference>
<sequence length="421" mass="44798">MTTEQPAAHGADTGAAPSPLRRPSVDGSDRGDNSTAALVLPRADQPAAPALRPETVQPALTGPPAPSGEAAAAADRALSPEAAAMVTAGLADNTTRAYTRHWATFTRWCELTGRTPLPATRETLAEYVHHLTGTTTQYGKPPAPGSIDAMLSCVQSAHKLAGLGCDPRLARMALRAYRKQRATHPDPALRHRVRRAPEIDVTALRAMITAIGDAADAGRIHPLRAERDQLVLVLGFAMMGRRSEVAALDIEDLTFTTRGLVIKVRKSKTDQDAVGNEVIIKHGRRPQTDPVALVRDWVSRLAEPTQTKPAITSGPLLRGIDKHGRLGGTPGYAAPGPNTGRIDDETLNDIVRDAAIRADLDNAAAYTFHGLRAGAATSAAEAGAAPSTIQEHGRWTSLAMVFRYWRRGSAWANNALDDVGL</sequence>
<dbReference type="Pfam" id="PF00589">
    <property type="entry name" value="Phage_integrase"/>
    <property type="match status" value="1"/>
</dbReference>
<dbReference type="SUPFAM" id="SSF56349">
    <property type="entry name" value="DNA breaking-rejoining enzymes"/>
    <property type="match status" value="1"/>
</dbReference>
<comment type="caution">
    <text evidence="7">The sequence shown here is derived from an EMBL/GenBank/DDBJ whole genome shotgun (WGS) entry which is preliminary data.</text>
</comment>
<dbReference type="InterPro" id="IPR010998">
    <property type="entry name" value="Integrase_recombinase_N"/>
</dbReference>
<organism evidence="7 8">
    <name type="scientific">Actinomadura chokoriensis</name>
    <dbReference type="NCBI Taxonomy" id="454156"/>
    <lineage>
        <taxon>Bacteria</taxon>
        <taxon>Bacillati</taxon>
        <taxon>Actinomycetota</taxon>
        <taxon>Actinomycetes</taxon>
        <taxon>Streptosporangiales</taxon>
        <taxon>Thermomonosporaceae</taxon>
        <taxon>Actinomadura</taxon>
    </lineage>
</organism>
<feature type="region of interest" description="Disordered" evidence="4">
    <location>
        <begin position="1"/>
        <end position="49"/>
    </location>
</feature>
<dbReference type="Proteomes" id="UP001569904">
    <property type="component" value="Unassembled WGS sequence"/>
</dbReference>
<feature type="domain" description="Core-binding (CB)" evidence="6">
    <location>
        <begin position="65"/>
        <end position="162"/>
    </location>
</feature>
<proteinExistence type="predicted"/>
<dbReference type="PANTHER" id="PTHR34605">
    <property type="entry name" value="PHAGE_INTEGRASE DOMAIN-CONTAINING PROTEIN"/>
    <property type="match status" value="1"/>
</dbReference>
<feature type="compositionally biased region" description="Basic and acidic residues" evidence="4">
    <location>
        <begin position="23"/>
        <end position="32"/>
    </location>
</feature>
<keyword evidence="2" id="KW-0233">DNA recombination</keyword>
<dbReference type="SUPFAM" id="SSF47823">
    <property type="entry name" value="lambda integrase-like, N-terminal domain"/>
    <property type="match status" value="1"/>
</dbReference>
<name>A0ABV4R663_9ACTN</name>